<dbReference type="InterPro" id="IPR014842">
    <property type="entry name" value="AFT"/>
</dbReference>
<proteinExistence type="predicted"/>
<dbReference type="KEGG" id="kmx:KLMA_10646"/>
<evidence type="ECO:0000313" key="2">
    <source>
        <dbReference type="EMBL" id="BAO38268.1"/>
    </source>
</evidence>
<feature type="compositionally biased region" description="Polar residues" evidence="1">
    <location>
        <begin position="40"/>
        <end position="63"/>
    </location>
</feature>
<evidence type="ECO:0000313" key="3">
    <source>
        <dbReference type="Proteomes" id="UP000065495"/>
    </source>
</evidence>
<dbReference type="VEuPathDB" id="FungiDB:KLMA_10646"/>
<dbReference type="GO" id="GO:0045944">
    <property type="term" value="P:positive regulation of transcription by RNA polymerase II"/>
    <property type="evidence" value="ECO:0007669"/>
    <property type="project" value="InterPro"/>
</dbReference>
<gene>
    <name evidence="2" type="primary">AFT1</name>
    <name evidence="2" type="ORF">KLMA_10646</name>
</gene>
<dbReference type="RefSeq" id="XP_022674158.1">
    <property type="nucleotide sequence ID" value="XM_022822325.1"/>
</dbReference>
<dbReference type="GO" id="GO:0010106">
    <property type="term" value="P:cellular response to iron ion starvation"/>
    <property type="evidence" value="ECO:0007669"/>
    <property type="project" value="InterPro"/>
</dbReference>
<sequence length="770" mass="83952">MAIKQEMGASSGLDPLDPLDPLSNAEFWHASPSFEMMNSPKVSPASTVMTHTPSVGGQQSSNSEVSYNNVLSENAIEALQKQQDQNKLIHLDPIPDFKDKSEVKPWLQKIFYPQGIEIVIERSDSMKIVFKCKAVKKARSGVAAAAAAASSGSGVAGSSGHFLGCAYVGMNTNPMLNKGSSKKKDGSGNNARCKDEKCGGDGSCENSGGANVDANAAENANASNSTTSTGKKKRVTGPYNSCPFRVRATFSLKRKKWNIVVINNVHTHPLRFNPDSEDYKKFKKGLYDSGDIETVKKFDELEYRTKSNLPIDLSPIPCDCGLTQEIQSFNIVLPTTNIIASTSRAGSSDANTVSKPKKCKNSLKKKSKKLRLKNTKQKLQQDIESNSAHTSATGTPLGNVPNTLNLQFDVNMDLGVQSTSGSNMNSSVVLTPQENIYSHDFFPNTASSQRNDSPNFSNLNPSYFNTENEIDFTELFSKPLPHFKNNQQPVPQSQDAIPLSFSHKPSNSGIPDTHHSQAQGRHMLYQNVDSTPSTHSSPSMNVMTTGKNSMTITPALNTATAATGPTQSSVPLYSSDISKEQIQDFVDMNQIFGTSEYSKDRNSNSNTPNSVIPGRSLNFQHSRLPTSNQHQNQSAICEINNYDVCANDFGQCGGVGAGVETNSHSNTNSITLTTSSMGNGINSSVHGYDIPIKTELTSNPQEYISNVLNTDFNELKLSQDEQHQQQGGMNNLGSQSNYNYQLMFDEELNQPQQTTHNPHTLWEEPHGFLQ</sequence>
<accession>W0T5C8</accession>
<name>W0T5C8_KLUMD</name>
<feature type="region of interest" description="Disordered" evidence="1">
    <location>
        <begin position="751"/>
        <end position="770"/>
    </location>
</feature>
<feature type="compositionally biased region" description="Basic and acidic residues" evidence="1">
    <location>
        <begin position="761"/>
        <end position="770"/>
    </location>
</feature>
<organism evidence="2 3">
    <name type="scientific">Kluyveromyces marxianus (strain DMKU3-1042 / BCC 29191 / NBRC 104275)</name>
    <name type="common">Yeast</name>
    <name type="synonym">Candida kefyr</name>
    <dbReference type="NCBI Taxonomy" id="1003335"/>
    <lineage>
        <taxon>Eukaryota</taxon>
        <taxon>Fungi</taxon>
        <taxon>Dikarya</taxon>
        <taxon>Ascomycota</taxon>
        <taxon>Saccharomycotina</taxon>
        <taxon>Saccharomycetes</taxon>
        <taxon>Saccharomycetales</taxon>
        <taxon>Saccharomycetaceae</taxon>
        <taxon>Kluyveromyces</taxon>
    </lineage>
</organism>
<dbReference type="GeneID" id="34714301"/>
<dbReference type="Proteomes" id="UP000065495">
    <property type="component" value="Chromosome 1"/>
</dbReference>
<feature type="compositionally biased region" description="Polar residues" evidence="1">
    <location>
        <begin position="343"/>
        <end position="353"/>
    </location>
</feature>
<reference evidence="2 3" key="1">
    <citation type="journal article" date="2015" name="Biotechnol. Biofuels">
        <title>Genetic basis of the highly efficient yeast Kluyveromyces marxianus: complete genome sequence and transcriptome analyses.</title>
        <authorList>
            <person name="Lertwattanasakul N."/>
            <person name="Kosaka T."/>
            <person name="Hosoyama A."/>
            <person name="Suzuki Y."/>
            <person name="Rodrussamee N."/>
            <person name="Matsutani M."/>
            <person name="Murata M."/>
            <person name="Fujimoto N."/>
            <person name="Suprayogi"/>
            <person name="Tsuchikane K."/>
            <person name="Limtong S."/>
            <person name="Fujita N."/>
            <person name="Yamada M."/>
        </authorList>
    </citation>
    <scope>NUCLEOTIDE SEQUENCE [LARGE SCALE GENOMIC DNA]</scope>
    <source>
        <strain evidence="3">DMKU3-1042 / BCC 29191 / NBRC 104275</strain>
    </source>
</reference>
<evidence type="ECO:0000256" key="1">
    <source>
        <dbReference type="SAM" id="MobiDB-lite"/>
    </source>
</evidence>
<feature type="compositionally biased region" description="Polar residues" evidence="1">
    <location>
        <begin position="382"/>
        <end position="398"/>
    </location>
</feature>
<feature type="region of interest" description="Disordered" evidence="1">
    <location>
        <begin position="39"/>
        <end position="63"/>
    </location>
</feature>
<feature type="compositionally biased region" description="Basic residues" evidence="1">
    <location>
        <begin position="355"/>
        <end position="376"/>
    </location>
</feature>
<protein>
    <submittedName>
        <fullName evidence="2">AFT super family</fullName>
    </submittedName>
</protein>
<dbReference type="GO" id="GO:0000981">
    <property type="term" value="F:DNA-binding transcription factor activity, RNA polymerase II-specific"/>
    <property type="evidence" value="ECO:0007669"/>
    <property type="project" value="InterPro"/>
</dbReference>
<feature type="region of interest" description="Disordered" evidence="1">
    <location>
        <begin position="596"/>
        <end position="618"/>
    </location>
</feature>
<dbReference type="Pfam" id="PF08731">
    <property type="entry name" value="AFT"/>
    <property type="match status" value="1"/>
</dbReference>
<dbReference type="AlphaFoldDB" id="W0T5C8"/>
<feature type="region of interest" description="Disordered" evidence="1">
    <location>
        <begin position="343"/>
        <end position="398"/>
    </location>
</feature>
<dbReference type="OrthoDB" id="4068596at2759"/>
<dbReference type="EMBL" id="AP012213">
    <property type="protein sequence ID" value="BAO38268.1"/>
    <property type="molecule type" value="Genomic_DNA"/>
</dbReference>